<accession>A0A656DAN8</accession>
<evidence type="ECO:0000313" key="1">
    <source>
        <dbReference type="EMBL" id="CUT03484.1"/>
    </source>
</evidence>
<proteinExistence type="predicted"/>
<evidence type="ECO:0000313" key="2">
    <source>
        <dbReference type="Proteomes" id="UP000243065"/>
    </source>
</evidence>
<name>A0A656DAN8_KRYT1</name>
<dbReference type="AlphaFoldDB" id="A0A656DAN8"/>
<dbReference type="Proteomes" id="UP000243065">
    <property type="component" value="Unassembled WGS sequence"/>
</dbReference>
<dbReference type="SUPFAM" id="SSF48208">
    <property type="entry name" value="Six-hairpin glycosidases"/>
    <property type="match status" value="1"/>
</dbReference>
<sequence length="237" mass="26741">MKEGKKTKAFAEWFSIDPPFPDGIFGDERIVRGAYCNGGIMPLVGGELAKAAFDHGFEWYGVDILKRYYELAIKTKKSYLWYFPDGTPLSQEKMTSPRESATDCWGSSAMFYALMDGLAGVEDKLKLFKKIKLSPKWISAQIDNAQVSAVYKASGKGIYYEFKFDGEKITLEISIIDSFEKHFIDVSVLLPENSKASKVISNGKEIEFKNTKVEKSTYANFSMTLKDSAKVMIFLKK</sequence>
<dbReference type="GO" id="GO:0005975">
    <property type="term" value="P:carbohydrate metabolic process"/>
    <property type="evidence" value="ECO:0007669"/>
    <property type="project" value="InterPro"/>
</dbReference>
<gene>
    <name evidence="1" type="ORF">JGI24_01310</name>
</gene>
<dbReference type="InterPro" id="IPR008928">
    <property type="entry name" value="6-hairpin_glycosidase_sf"/>
</dbReference>
<dbReference type="RefSeq" id="WP_234696332.1">
    <property type="nucleotide sequence ID" value="NZ_CZVU01000067.1"/>
</dbReference>
<organism evidence="1 2">
    <name type="scientific">Kryptobacter tengchongensis</name>
    <dbReference type="NCBI Taxonomy" id="1643429"/>
    <lineage>
        <taxon>Bacteria</taxon>
        <taxon>Pseudomonadati</taxon>
        <taxon>Candidatus Kryptoniota</taxon>
        <taxon>Candidatus Kryptobacter</taxon>
    </lineage>
</organism>
<reference evidence="1 2" key="1">
    <citation type="submission" date="2015-11" db="EMBL/GenBank/DDBJ databases">
        <authorList>
            <person name="Varghese N."/>
        </authorList>
    </citation>
    <scope>NUCLEOTIDE SEQUENCE [LARGE SCALE GENOMIC DNA]</scope>
    <source>
        <strain evidence="1 2">JGI-24</strain>
    </source>
</reference>
<keyword evidence="2" id="KW-1185">Reference proteome</keyword>
<protein>
    <recommendedName>
        <fullName evidence="3">Glycosyl-hydrolase family 116 catalytic region domain-containing protein</fullName>
    </recommendedName>
</protein>
<dbReference type="EMBL" id="CZVU01000067">
    <property type="protein sequence ID" value="CUT03484.1"/>
    <property type="molecule type" value="Genomic_DNA"/>
</dbReference>
<evidence type="ECO:0008006" key="3">
    <source>
        <dbReference type="Google" id="ProtNLM"/>
    </source>
</evidence>